<evidence type="ECO:0000313" key="3">
    <source>
        <dbReference type="EMBL" id="BBP42527.1"/>
    </source>
</evidence>
<protein>
    <submittedName>
        <fullName evidence="3">Uncharacterized protein</fullName>
    </submittedName>
</protein>
<sequence>MDNTVNLHLLKIALFFSVLVLITLGYWLLESADQSLPSQTPETLAKPHQASPTPIKPLPVPEKAPLAVPKLEKTTPEEPPLIIPQTFTLKSPDAQKELGPTMPGSTPNPRPIEKKLLHLPNSPSEETQQLNYGYEGKEQDKYKLNLGVTDGGVSLQTKLKTDQAAKQVELEGVEIEIKLPK</sequence>
<feature type="transmembrane region" description="Helical" evidence="2">
    <location>
        <begin position="12"/>
        <end position="29"/>
    </location>
</feature>
<organism evidence="3 4">
    <name type="scientific">Thiosulfativibrio zosterae</name>
    <dbReference type="NCBI Taxonomy" id="2675053"/>
    <lineage>
        <taxon>Bacteria</taxon>
        <taxon>Pseudomonadati</taxon>
        <taxon>Pseudomonadota</taxon>
        <taxon>Gammaproteobacteria</taxon>
        <taxon>Thiotrichales</taxon>
        <taxon>Piscirickettsiaceae</taxon>
        <taxon>Thiosulfativibrio</taxon>
    </lineage>
</organism>
<gene>
    <name evidence="3" type="ORF">THMIRHAT_02730</name>
</gene>
<name>A0A6F8PKE4_9GAMM</name>
<dbReference type="Proteomes" id="UP000501466">
    <property type="component" value="Chromosome"/>
</dbReference>
<accession>A0A6F8PKE4</accession>
<dbReference type="KEGG" id="tzo:THMIRHAT_02730"/>
<dbReference type="EMBL" id="AP021888">
    <property type="protein sequence ID" value="BBP42527.1"/>
    <property type="molecule type" value="Genomic_DNA"/>
</dbReference>
<evidence type="ECO:0000256" key="1">
    <source>
        <dbReference type="SAM" id="MobiDB-lite"/>
    </source>
</evidence>
<dbReference type="AlphaFoldDB" id="A0A6F8PKE4"/>
<evidence type="ECO:0000313" key="4">
    <source>
        <dbReference type="Proteomes" id="UP000501466"/>
    </source>
</evidence>
<evidence type="ECO:0000256" key="2">
    <source>
        <dbReference type="SAM" id="Phobius"/>
    </source>
</evidence>
<keyword evidence="2" id="KW-0472">Membrane</keyword>
<keyword evidence="2" id="KW-0812">Transmembrane</keyword>
<keyword evidence="4" id="KW-1185">Reference proteome</keyword>
<keyword evidence="2" id="KW-1133">Transmembrane helix</keyword>
<proteinExistence type="predicted"/>
<reference evidence="4" key="1">
    <citation type="submission" date="2019-11" db="EMBL/GenBank/DDBJ databases">
        <title>Isolation and characterization of two novel species in the genus Thiomicrorhabdus.</title>
        <authorList>
            <person name="Mochizuki J."/>
            <person name="Kojima H."/>
            <person name="Fukui M."/>
        </authorList>
    </citation>
    <scope>NUCLEOTIDE SEQUENCE [LARGE SCALE GENOMIC DNA]</scope>
    <source>
        <strain evidence="4">AkT22</strain>
    </source>
</reference>
<feature type="region of interest" description="Disordered" evidence="1">
    <location>
        <begin position="37"/>
        <end position="114"/>
    </location>
</feature>